<sequence length="352" mass="38659">MATIEFAVQSMYYNNCFSVAVATLLVYDYLLTIGQEDEYVWVGHPCLLDLCPISNNLIAKANVSHVIPLLCSSYSFAILASSSASLGPYGGVLFVGLYQGMSSISVLCSTRFDTRGFDIGIGFYLFFEVGFYAIIWASAAIVSLRVCAMYSQSKIIMGMLLLFFVPTIVGTIVLVAKFYDISSAKADVTALDLLGTNYCTQALLPTPLLLPVYLTIPRVCFDVLLVVLAVGRLVKDAVDNRVLGKWQPNVYLRMLARDSIMYFLLNLAFTLIEITQPFSTWSIWAQYTGLAIVDTVPFMVAPHLIISFRYHTKADAIHSGFASQLGTSLGAGEQEMCFARPALTSSMDERGV</sequence>
<comment type="caution">
    <text evidence="1">The sequence shown here is derived from an EMBL/GenBank/DDBJ whole genome shotgun (WGS) entry which is preliminary data.</text>
</comment>
<organism evidence="1 2">
    <name type="scientific">Leucogyrophana mollusca</name>
    <dbReference type="NCBI Taxonomy" id="85980"/>
    <lineage>
        <taxon>Eukaryota</taxon>
        <taxon>Fungi</taxon>
        <taxon>Dikarya</taxon>
        <taxon>Basidiomycota</taxon>
        <taxon>Agaricomycotina</taxon>
        <taxon>Agaricomycetes</taxon>
        <taxon>Agaricomycetidae</taxon>
        <taxon>Boletales</taxon>
        <taxon>Boletales incertae sedis</taxon>
        <taxon>Leucogyrophana</taxon>
    </lineage>
</organism>
<evidence type="ECO:0000313" key="2">
    <source>
        <dbReference type="Proteomes" id="UP000790709"/>
    </source>
</evidence>
<protein>
    <submittedName>
        <fullName evidence="1">Uncharacterized protein</fullName>
    </submittedName>
</protein>
<reference evidence="1" key="1">
    <citation type="journal article" date="2021" name="New Phytol.">
        <title>Evolutionary innovations through gain and loss of genes in the ectomycorrhizal Boletales.</title>
        <authorList>
            <person name="Wu G."/>
            <person name="Miyauchi S."/>
            <person name="Morin E."/>
            <person name="Kuo A."/>
            <person name="Drula E."/>
            <person name="Varga T."/>
            <person name="Kohler A."/>
            <person name="Feng B."/>
            <person name="Cao Y."/>
            <person name="Lipzen A."/>
            <person name="Daum C."/>
            <person name="Hundley H."/>
            <person name="Pangilinan J."/>
            <person name="Johnson J."/>
            <person name="Barry K."/>
            <person name="LaButti K."/>
            <person name="Ng V."/>
            <person name="Ahrendt S."/>
            <person name="Min B."/>
            <person name="Choi I.G."/>
            <person name="Park H."/>
            <person name="Plett J.M."/>
            <person name="Magnuson J."/>
            <person name="Spatafora J.W."/>
            <person name="Nagy L.G."/>
            <person name="Henrissat B."/>
            <person name="Grigoriev I.V."/>
            <person name="Yang Z.L."/>
            <person name="Xu J."/>
            <person name="Martin F.M."/>
        </authorList>
    </citation>
    <scope>NUCLEOTIDE SEQUENCE</scope>
    <source>
        <strain evidence="1">KUC20120723A-06</strain>
    </source>
</reference>
<proteinExistence type="predicted"/>
<accession>A0ACB8B4I6</accession>
<evidence type="ECO:0000313" key="1">
    <source>
        <dbReference type="EMBL" id="KAH7920560.1"/>
    </source>
</evidence>
<gene>
    <name evidence="1" type="ORF">BV22DRAFT_1132978</name>
</gene>
<dbReference type="Proteomes" id="UP000790709">
    <property type="component" value="Unassembled WGS sequence"/>
</dbReference>
<dbReference type="EMBL" id="MU266572">
    <property type="protein sequence ID" value="KAH7920560.1"/>
    <property type="molecule type" value="Genomic_DNA"/>
</dbReference>
<keyword evidence="2" id="KW-1185">Reference proteome</keyword>
<name>A0ACB8B4I6_9AGAM</name>